<dbReference type="PANTHER" id="PTHR47926">
    <property type="entry name" value="PENTATRICOPEPTIDE REPEAT-CONTAINING PROTEIN"/>
    <property type="match status" value="1"/>
</dbReference>
<dbReference type="HOGENOM" id="CLU_594970_0_0_1"/>
<evidence type="ECO:0000313" key="3">
    <source>
        <dbReference type="EMBL" id="ERN20155.1"/>
    </source>
</evidence>
<dbReference type="InterPro" id="IPR002885">
    <property type="entry name" value="PPR_rpt"/>
</dbReference>
<dbReference type="Pfam" id="PF13041">
    <property type="entry name" value="PPR_2"/>
    <property type="match status" value="1"/>
</dbReference>
<feature type="repeat" description="PPR" evidence="2">
    <location>
        <begin position="82"/>
        <end position="116"/>
    </location>
</feature>
<dbReference type="Gramene" id="ERN20155">
    <property type="protein sequence ID" value="ERN20155"/>
    <property type="gene ID" value="AMTR_s00066p00090800"/>
</dbReference>
<dbReference type="InterPro" id="IPR011990">
    <property type="entry name" value="TPR-like_helical_dom_sf"/>
</dbReference>
<dbReference type="Pfam" id="PF01535">
    <property type="entry name" value="PPR"/>
    <property type="match status" value="4"/>
</dbReference>
<evidence type="ECO:0000256" key="2">
    <source>
        <dbReference type="PROSITE-ProRule" id="PRU00708"/>
    </source>
</evidence>
<organism evidence="3 4">
    <name type="scientific">Amborella trichopoda</name>
    <dbReference type="NCBI Taxonomy" id="13333"/>
    <lineage>
        <taxon>Eukaryota</taxon>
        <taxon>Viridiplantae</taxon>
        <taxon>Streptophyta</taxon>
        <taxon>Embryophyta</taxon>
        <taxon>Tracheophyta</taxon>
        <taxon>Spermatophyta</taxon>
        <taxon>Magnoliopsida</taxon>
        <taxon>Amborellales</taxon>
        <taxon>Amborellaceae</taxon>
        <taxon>Amborella</taxon>
    </lineage>
</organism>
<feature type="repeat" description="PPR" evidence="2">
    <location>
        <begin position="262"/>
        <end position="296"/>
    </location>
</feature>
<feature type="repeat" description="PPR" evidence="2">
    <location>
        <begin position="231"/>
        <end position="261"/>
    </location>
</feature>
<dbReference type="InterPro" id="IPR046960">
    <property type="entry name" value="PPR_At4g14850-like_plant"/>
</dbReference>
<dbReference type="STRING" id="13333.U5DD67"/>
<proteinExistence type="predicted"/>
<sequence length="460" mass="52741">MNMNTIRKPYYQFSRLIDFTATTLINSCNTMREILQVHGQMVTRGETGDPNNLGRIVYLFIESKFRNLGYAELLFYHSDNLNTFIWNTMIKGYTAEHLPERAFSLYSLMLQKSFKPDNYTYPFLLKACMGFSQFRTGKQVHGQSGFHTDALKLYLDMRIVGFEVNEITIVSVLSSCTKLQEFKEGEKVHAHMIKSGLKGLDTKLKNGLVYLYAGCRRMDSALELFRESDQDVVAWCALIVGFARSGFVDFSRRLFDKMPHRDAIAWGTMISSYTNCERLNEALNLFKELECSQIEPEEASMSGFHTDALKLYLDMRIVGVEVNEITIVSVLSSCTKLQEFNEGEKVHAHMIKSGLKGLNAKLKNGLVYLYAGCRRMDSALQLFRESDQDVVAWCALIVGFARSGFVDFSRRLFDKMPHRDAIAWGTMISSYTNCERLNEALNLFKELECSQKSSLRRHPW</sequence>
<dbReference type="AlphaFoldDB" id="U5DD67"/>
<dbReference type="Proteomes" id="UP000017836">
    <property type="component" value="Unassembled WGS sequence"/>
</dbReference>
<accession>U5DD67</accession>
<dbReference type="EMBL" id="KI392060">
    <property type="protein sequence ID" value="ERN20155.1"/>
    <property type="molecule type" value="Genomic_DNA"/>
</dbReference>
<keyword evidence="4" id="KW-1185">Reference proteome</keyword>
<dbReference type="eggNOG" id="KOG4197">
    <property type="taxonomic scope" value="Eukaryota"/>
</dbReference>
<dbReference type="Gene3D" id="1.25.40.10">
    <property type="entry name" value="Tetratricopeptide repeat domain"/>
    <property type="match status" value="3"/>
</dbReference>
<dbReference type="GO" id="GO:0009451">
    <property type="term" value="P:RNA modification"/>
    <property type="evidence" value="ECO:0000318"/>
    <property type="project" value="GO_Central"/>
</dbReference>
<keyword evidence="1" id="KW-0677">Repeat</keyword>
<evidence type="ECO:0000313" key="4">
    <source>
        <dbReference type="Proteomes" id="UP000017836"/>
    </source>
</evidence>
<feature type="repeat" description="PPR" evidence="2">
    <location>
        <begin position="389"/>
        <end position="423"/>
    </location>
</feature>
<dbReference type="PROSITE" id="PS51375">
    <property type="entry name" value="PPR"/>
    <property type="match status" value="4"/>
</dbReference>
<evidence type="ECO:0008006" key="5">
    <source>
        <dbReference type="Google" id="ProtNLM"/>
    </source>
</evidence>
<name>U5DD67_AMBTC</name>
<dbReference type="NCBIfam" id="TIGR00756">
    <property type="entry name" value="PPR"/>
    <property type="match status" value="2"/>
</dbReference>
<evidence type="ECO:0000256" key="1">
    <source>
        <dbReference type="ARBA" id="ARBA00022737"/>
    </source>
</evidence>
<dbReference type="GO" id="GO:0003723">
    <property type="term" value="F:RNA binding"/>
    <property type="evidence" value="ECO:0007669"/>
    <property type="project" value="InterPro"/>
</dbReference>
<protein>
    <recommendedName>
        <fullName evidence="5">Pentacotripeptide-repeat region of PRORP domain-containing protein</fullName>
    </recommendedName>
</protein>
<gene>
    <name evidence="3" type="ORF">AMTR_s00066p00090800</name>
</gene>
<reference evidence="4" key="1">
    <citation type="journal article" date="2013" name="Science">
        <title>The Amborella genome and the evolution of flowering plants.</title>
        <authorList>
            <consortium name="Amborella Genome Project"/>
        </authorList>
    </citation>
    <scope>NUCLEOTIDE SEQUENCE [LARGE SCALE GENOMIC DNA]</scope>
</reference>